<protein>
    <submittedName>
        <fullName evidence="1">Uncharacterized protein</fullName>
    </submittedName>
</protein>
<evidence type="ECO:0000313" key="2">
    <source>
        <dbReference type="Proteomes" id="UP001586593"/>
    </source>
</evidence>
<evidence type="ECO:0000313" key="1">
    <source>
        <dbReference type="EMBL" id="KAL1884336.1"/>
    </source>
</evidence>
<comment type="caution">
    <text evidence="1">The sequence shown here is derived from an EMBL/GenBank/DDBJ whole genome shotgun (WGS) entry which is preliminary data.</text>
</comment>
<name>A0ABR3Y8R6_9PEZI</name>
<sequence>MSARSVFASCIYSYAAPFEEGNPCGQTPLFWIAAASRCSVLLIKLRASPARSCFYGKYCAKRRCRRRPDRIIILIAKFLVLNRSYHTNAITPPQRYRHTIVPKKEPLHLLFSRAYSCDT</sequence>
<accession>A0ABR3Y8R6</accession>
<gene>
    <name evidence="1" type="ORF">VTK73DRAFT_30</name>
</gene>
<proteinExistence type="predicted"/>
<dbReference type="Proteomes" id="UP001586593">
    <property type="component" value="Unassembled WGS sequence"/>
</dbReference>
<keyword evidence="2" id="KW-1185">Reference proteome</keyword>
<reference evidence="1 2" key="1">
    <citation type="journal article" date="2024" name="Commun. Biol.">
        <title>Comparative genomic analysis of thermophilic fungi reveals convergent evolutionary adaptations and gene losses.</title>
        <authorList>
            <person name="Steindorff A.S."/>
            <person name="Aguilar-Pontes M.V."/>
            <person name="Robinson A.J."/>
            <person name="Andreopoulos B."/>
            <person name="LaButti K."/>
            <person name="Kuo A."/>
            <person name="Mondo S."/>
            <person name="Riley R."/>
            <person name="Otillar R."/>
            <person name="Haridas S."/>
            <person name="Lipzen A."/>
            <person name="Grimwood J."/>
            <person name="Schmutz J."/>
            <person name="Clum A."/>
            <person name="Reid I.D."/>
            <person name="Moisan M.C."/>
            <person name="Butler G."/>
            <person name="Nguyen T.T.M."/>
            <person name="Dewar K."/>
            <person name="Conant G."/>
            <person name="Drula E."/>
            <person name="Henrissat B."/>
            <person name="Hansel C."/>
            <person name="Singer S."/>
            <person name="Hutchinson M.I."/>
            <person name="de Vries R.P."/>
            <person name="Natvig D.O."/>
            <person name="Powell A.J."/>
            <person name="Tsang A."/>
            <person name="Grigoriev I.V."/>
        </authorList>
    </citation>
    <scope>NUCLEOTIDE SEQUENCE [LARGE SCALE GENOMIC DNA]</scope>
    <source>
        <strain evidence="1 2">ATCC 24622</strain>
    </source>
</reference>
<dbReference type="EMBL" id="JAZHXJ010000001">
    <property type="protein sequence ID" value="KAL1884336.1"/>
    <property type="molecule type" value="Genomic_DNA"/>
</dbReference>
<organism evidence="1 2">
    <name type="scientific">Phialemonium thermophilum</name>
    <dbReference type="NCBI Taxonomy" id="223376"/>
    <lineage>
        <taxon>Eukaryota</taxon>
        <taxon>Fungi</taxon>
        <taxon>Dikarya</taxon>
        <taxon>Ascomycota</taxon>
        <taxon>Pezizomycotina</taxon>
        <taxon>Sordariomycetes</taxon>
        <taxon>Sordariomycetidae</taxon>
        <taxon>Cephalothecales</taxon>
        <taxon>Cephalothecaceae</taxon>
        <taxon>Phialemonium</taxon>
    </lineage>
</organism>